<reference evidence="2" key="1">
    <citation type="journal article" date="2022" name="Mol. Ecol. Resour.">
        <title>The genomes of chicory, endive, great burdock and yacon provide insights into Asteraceae palaeo-polyploidization history and plant inulin production.</title>
        <authorList>
            <person name="Fan W."/>
            <person name="Wang S."/>
            <person name="Wang H."/>
            <person name="Wang A."/>
            <person name="Jiang F."/>
            <person name="Liu H."/>
            <person name="Zhao H."/>
            <person name="Xu D."/>
            <person name="Zhang Y."/>
        </authorList>
    </citation>
    <scope>NUCLEOTIDE SEQUENCE [LARGE SCALE GENOMIC DNA]</scope>
    <source>
        <strain evidence="2">cv. Yunnan</strain>
    </source>
</reference>
<organism evidence="1 2">
    <name type="scientific">Smallanthus sonchifolius</name>
    <dbReference type="NCBI Taxonomy" id="185202"/>
    <lineage>
        <taxon>Eukaryota</taxon>
        <taxon>Viridiplantae</taxon>
        <taxon>Streptophyta</taxon>
        <taxon>Embryophyta</taxon>
        <taxon>Tracheophyta</taxon>
        <taxon>Spermatophyta</taxon>
        <taxon>Magnoliopsida</taxon>
        <taxon>eudicotyledons</taxon>
        <taxon>Gunneridae</taxon>
        <taxon>Pentapetalae</taxon>
        <taxon>asterids</taxon>
        <taxon>campanulids</taxon>
        <taxon>Asterales</taxon>
        <taxon>Asteraceae</taxon>
        <taxon>Asteroideae</taxon>
        <taxon>Heliantheae alliance</taxon>
        <taxon>Millerieae</taxon>
        <taxon>Smallanthus</taxon>
    </lineage>
</organism>
<sequence>MCLQAESLSTKLDARTPSSNKKDHKSDATSLYNENTVSAHERLELPKPRTRENARKKTLVLKLTFETMEKGKPSTRAPLTPSPQDSSRDYIQLYRYFNRKDEVNESLGWLTSRGKDMKAHIMLNLDKTIAAIKEVRAAKIQSRVAIAVALVVSIASLLFSVVPLDDMCLIALLYGYVLGIMCRNFSLVVLCVV</sequence>
<evidence type="ECO:0000313" key="2">
    <source>
        <dbReference type="Proteomes" id="UP001056120"/>
    </source>
</evidence>
<evidence type="ECO:0000313" key="1">
    <source>
        <dbReference type="EMBL" id="KAI3813929.1"/>
    </source>
</evidence>
<dbReference type="EMBL" id="CM042023">
    <property type="protein sequence ID" value="KAI3813929.1"/>
    <property type="molecule type" value="Genomic_DNA"/>
</dbReference>
<protein>
    <submittedName>
        <fullName evidence="1">Uncharacterized protein</fullName>
    </submittedName>
</protein>
<keyword evidence="2" id="KW-1185">Reference proteome</keyword>
<reference evidence="1 2" key="2">
    <citation type="journal article" date="2022" name="Mol. Ecol. Resour.">
        <title>The genomes of chicory, endive, great burdock and yacon provide insights into Asteraceae paleo-polyploidization history and plant inulin production.</title>
        <authorList>
            <person name="Fan W."/>
            <person name="Wang S."/>
            <person name="Wang H."/>
            <person name="Wang A."/>
            <person name="Jiang F."/>
            <person name="Liu H."/>
            <person name="Zhao H."/>
            <person name="Xu D."/>
            <person name="Zhang Y."/>
        </authorList>
    </citation>
    <scope>NUCLEOTIDE SEQUENCE [LARGE SCALE GENOMIC DNA]</scope>
    <source>
        <strain evidence="2">cv. Yunnan</strain>
        <tissue evidence="1">Leaves</tissue>
    </source>
</reference>
<gene>
    <name evidence="1" type="ORF">L1987_18664</name>
</gene>
<proteinExistence type="predicted"/>
<comment type="caution">
    <text evidence="1">The sequence shown here is derived from an EMBL/GenBank/DDBJ whole genome shotgun (WGS) entry which is preliminary data.</text>
</comment>
<name>A0ACB9J0V8_9ASTR</name>
<accession>A0ACB9J0V8</accession>
<dbReference type="Proteomes" id="UP001056120">
    <property type="component" value="Linkage Group LG06"/>
</dbReference>